<dbReference type="GO" id="GO:0015937">
    <property type="term" value="P:coenzyme A biosynthetic process"/>
    <property type="evidence" value="ECO:0007669"/>
    <property type="project" value="InterPro"/>
</dbReference>
<evidence type="ECO:0000256" key="3">
    <source>
        <dbReference type="ARBA" id="ARBA00022840"/>
    </source>
</evidence>
<dbReference type="GO" id="GO:0005524">
    <property type="term" value="F:ATP binding"/>
    <property type="evidence" value="ECO:0007669"/>
    <property type="project" value="UniProtKB-KW"/>
</dbReference>
<dbReference type="InterPro" id="IPR001977">
    <property type="entry name" value="Depp_CoAkinase"/>
</dbReference>
<keyword evidence="2" id="KW-0547">Nucleotide-binding</keyword>
<evidence type="ECO:0008006" key="6">
    <source>
        <dbReference type="Google" id="ProtNLM"/>
    </source>
</evidence>
<dbReference type="NCBIfam" id="TIGR00152">
    <property type="entry name" value="dephospho-CoA kinase"/>
    <property type="match status" value="1"/>
</dbReference>
<evidence type="ECO:0000256" key="2">
    <source>
        <dbReference type="ARBA" id="ARBA00022741"/>
    </source>
</evidence>
<dbReference type="Pfam" id="PF01121">
    <property type="entry name" value="CoaE"/>
    <property type="match status" value="1"/>
</dbReference>
<dbReference type="Proteomes" id="UP000188533">
    <property type="component" value="Unassembled WGS sequence"/>
</dbReference>
<evidence type="ECO:0000256" key="1">
    <source>
        <dbReference type="ARBA" id="ARBA00009018"/>
    </source>
</evidence>
<reference evidence="4 5" key="1">
    <citation type="submission" date="2016-08" db="EMBL/GenBank/DDBJ databases">
        <authorList>
            <consortium name="Lentinula edodes genome sequencing consortium"/>
            <person name="Sakamoto Y."/>
            <person name="Nakade K."/>
            <person name="Sato S."/>
            <person name="Yoshida Y."/>
            <person name="Miyazaki K."/>
            <person name="Natsume S."/>
            <person name="Konno N."/>
        </authorList>
    </citation>
    <scope>NUCLEOTIDE SEQUENCE [LARGE SCALE GENOMIC DNA]</scope>
    <source>
        <strain evidence="4 5">NBRC 111202</strain>
    </source>
</reference>
<protein>
    <recommendedName>
        <fullName evidence="6">Dephospho-kinase</fullName>
    </recommendedName>
</protein>
<keyword evidence="5" id="KW-1185">Reference proteome</keyword>
<accession>A0A1Q3DXF0</accession>
<proteinExistence type="inferred from homology"/>
<dbReference type="Gene3D" id="3.40.50.300">
    <property type="entry name" value="P-loop containing nucleotide triphosphate hydrolases"/>
    <property type="match status" value="1"/>
</dbReference>
<name>A0A1Q3DXF0_LENED</name>
<evidence type="ECO:0000313" key="4">
    <source>
        <dbReference type="EMBL" id="GAV99687.1"/>
    </source>
</evidence>
<sequence>MLVIGLTGGIATGKSTVSKLLKERHVPVIDADVIARQVVEPGTSCLAKIVKKFGDGILISDGSLDRKALGSIIFKDEQKRKQLNAIVHPAVRRAMFWGVAKCWLKGERFCVLDVPLLIEGPLWKLVYKVVLVYCPPDIQLQRLMLRDNSSIEDASSRLDSQIPINDKLRYADDRIDNSGGVEELNAKIDAFVAGLRKEAGWSWVCRLLCNIRTKSIYGRILYLYFSVFVSTERTWSPGYAQGCEHLKQFRSNLHEKHRRNPGID</sequence>
<dbReference type="GO" id="GO:0005737">
    <property type="term" value="C:cytoplasm"/>
    <property type="evidence" value="ECO:0007669"/>
    <property type="project" value="UniProtKB-ARBA"/>
</dbReference>
<dbReference type="STRING" id="5353.A0A1Q3DXF0"/>
<organism evidence="4 5">
    <name type="scientific">Lentinula edodes</name>
    <name type="common">Shiitake mushroom</name>
    <name type="synonym">Lentinus edodes</name>
    <dbReference type="NCBI Taxonomy" id="5353"/>
    <lineage>
        <taxon>Eukaryota</taxon>
        <taxon>Fungi</taxon>
        <taxon>Dikarya</taxon>
        <taxon>Basidiomycota</taxon>
        <taxon>Agaricomycotina</taxon>
        <taxon>Agaricomycetes</taxon>
        <taxon>Agaricomycetidae</taxon>
        <taxon>Agaricales</taxon>
        <taxon>Marasmiineae</taxon>
        <taxon>Omphalotaceae</taxon>
        <taxon>Lentinula</taxon>
    </lineage>
</organism>
<dbReference type="PROSITE" id="PS51219">
    <property type="entry name" value="DPCK"/>
    <property type="match status" value="1"/>
</dbReference>
<dbReference type="SUPFAM" id="SSF52540">
    <property type="entry name" value="P-loop containing nucleoside triphosphate hydrolases"/>
    <property type="match status" value="1"/>
</dbReference>
<dbReference type="CDD" id="cd02022">
    <property type="entry name" value="DPCK"/>
    <property type="match status" value="1"/>
</dbReference>
<dbReference type="PANTHER" id="PTHR10695:SF46">
    <property type="entry name" value="BIFUNCTIONAL COENZYME A SYNTHASE-RELATED"/>
    <property type="match status" value="1"/>
</dbReference>
<evidence type="ECO:0000313" key="5">
    <source>
        <dbReference type="Proteomes" id="UP000188533"/>
    </source>
</evidence>
<dbReference type="EMBL" id="BDGU01000016">
    <property type="protein sequence ID" value="GAV99687.1"/>
    <property type="molecule type" value="Genomic_DNA"/>
</dbReference>
<dbReference type="AlphaFoldDB" id="A0A1Q3DXF0"/>
<keyword evidence="3" id="KW-0067">ATP-binding</keyword>
<reference evidence="4 5" key="2">
    <citation type="submission" date="2017-02" db="EMBL/GenBank/DDBJ databases">
        <title>A genome survey and senescence transcriptome analysis in Lentinula edodes.</title>
        <authorList>
            <person name="Sakamoto Y."/>
            <person name="Nakade K."/>
            <person name="Sato S."/>
            <person name="Yoshida Y."/>
            <person name="Miyazaki K."/>
            <person name="Natsume S."/>
            <person name="Konno N."/>
        </authorList>
    </citation>
    <scope>NUCLEOTIDE SEQUENCE [LARGE SCALE GENOMIC DNA]</scope>
    <source>
        <strain evidence="4 5">NBRC 111202</strain>
    </source>
</reference>
<dbReference type="FunFam" id="3.40.50.300:FF:000485">
    <property type="entry name" value="Dephospho-CoA kinase CAB5"/>
    <property type="match status" value="1"/>
</dbReference>
<dbReference type="PANTHER" id="PTHR10695">
    <property type="entry name" value="DEPHOSPHO-COA KINASE-RELATED"/>
    <property type="match status" value="1"/>
</dbReference>
<comment type="similarity">
    <text evidence="1">Belongs to the CoaE family.</text>
</comment>
<comment type="caution">
    <text evidence="4">The sequence shown here is derived from an EMBL/GenBank/DDBJ whole genome shotgun (WGS) entry which is preliminary data.</text>
</comment>
<dbReference type="InterPro" id="IPR027417">
    <property type="entry name" value="P-loop_NTPase"/>
</dbReference>
<dbReference type="HAMAP" id="MF_00376">
    <property type="entry name" value="Dephospho_CoA_kinase"/>
    <property type="match status" value="1"/>
</dbReference>
<gene>
    <name evidence="4" type="ORF">LENED_001162</name>
</gene>
<dbReference type="GO" id="GO:0004140">
    <property type="term" value="F:dephospho-CoA kinase activity"/>
    <property type="evidence" value="ECO:0007669"/>
    <property type="project" value="InterPro"/>
</dbReference>